<proteinExistence type="predicted"/>
<dbReference type="OrthoDB" id="297496at2759"/>
<evidence type="ECO:0000313" key="4">
    <source>
        <dbReference type="WBParaSite" id="ASIM_0001706001-mRNA-1"/>
    </source>
</evidence>
<feature type="compositionally biased region" description="Acidic residues" evidence="1">
    <location>
        <begin position="200"/>
        <end position="209"/>
    </location>
</feature>
<organism evidence="4">
    <name type="scientific">Anisakis simplex</name>
    <name type="common">Herring worm</name>
    <dbReference type="NCBI Taxonomy" id="6269"/>
    <lineage>
        <taxon>Eukaryota</taxon>
        <taxon>Metazoa</taxon>
        <taxon>Ecdysozoa</taxon>
        <taxon>Nematoda</taxon>
        <taxon>Chromadorea</taxon>
        <taxon>Rhabditida</taxon>
        <taxon>Spirurina</taxon>
        <taxon>Ascaridomorpha</taxon>
        <taxon>Ascaridoidea</taxon>
        <taxon>Anisakidae</taxon>
        <taxon>Anisakis</taxon>
        <taxon>Anisakis simplex complex</taxon>
    </lineage>
</organism>
<evidence type="ECO:0000313" key="2">
    <source>
        <dbReference type="EMBL" id="VDK57855.1"/>
    </source>
</evidence>
<name>A0A0M3K7W9_ANISI</name>
<dbReference type="WBParaSite" id="ASIM_0001706001-mRNA-1">
    <property type="protein sequence ID" value="ASIM_0001706001-mRNA-1"/>
    <property type="gene ID" value="ASIM_0001706001"/>
</dbReference>
<dbReference type="EMBL" id="UYRR01033118">
    <property type="protein sequence ID" value="VDK57855.1"/>
    <property type="molecule type" value="Genomic_DNA"/>
</dbReference>
<reference evidence="2 3" key="2">
    <citation type="submission" date="2018-11" db="EMBL/GenBank/DDBJ databases">
        <authorList>
            <consortium name="Pathogen Informatics"/>
        </authorList>
    </citation>
    <scope>NUCLEOTIDE SEQUENCE [LARGE SCALE GENOMIC DNA]</scope>
</reference>
<dbReference type="Proteomes" id="UP000267096">
    <property type="component" value="Unassembled WGS sequence"/>
</dbReference>
<feature type="compositionally biased region" description="Basic and acidic residues" evidence="1">
    <location>
        <begin position="220"/>
        <end position="233"/>
    </location>
</feature>
<accession>A0A0M3K7W9</accession>
<protein>
    <submittedName>
        <fullName evidence="4">ACT domain-containing protein</fullName>
    </submittedName>
</protein>
<feature type="region of interest" description="Disordered" evidence="1">
    <location>
        <begin position="200"/>
        <end position="236"/>
    </location>
</feature>
<reference evidence="4" key="1">
    <citation type="submission" date="2017-02" db="UniProtKB">
        <authorList>
            <consortium name="WormBaseParasite"/>
        </authorList>
    </citation>
    <scope>IDENTIFICATION</scope>
</reference>
<dbReference type="AlphaFoldDB" id="A0A0M3K7W9"/>
<evidence type="ECO:0000313" key="3">
    <source>
        <dbReference type="Proteomes" id="UP000267096"/>
    </source>
</evidence>
<gene>
    <name evidence="2" type="ORF">ASIM_LOCUS16467</name>
</gene>
<keyword evidence="3" id="KW-1185">Reference proteome</keyword>
<evidence type="ECO:0000256" key="1">
    <source>
        <dbReference type="SAM" id="MobiDB-lite"/>
    </source>
</evidence>
<sequence>MRFLPRSLSIDDVMKLVDTEEGDILVLTELVRDESGISGSSETSDTSGSQVALEQEWTYENERTGACMRHSSFLGERLSAIANVFPYNSIKLCHSDKVIFISLQIFNRTNVDRTGYVIDAAYAIFFERTAPGVFGAPPDPTSVTLATTLAQTLSLNEIEAMEEIEDRILLGRATDLINSTAVHFRSRLSLIPEQHSIIDECDEPDEDDDTRPLETTFDNNHSESPTDSKRIRSAEANNRSIGTFIGNLFSGAREGRRRSNASNNSSGS</sequence>